<evidence type="ECO:0000256" key="1">
    <source>
        <dbReference type="SAM" id="MobiDB-lite"/>
    </source>
</evidence>
<dbReference type="GO" id="GO:0016020">
    <property type="term" value="C:membrane"/>
    <property type="evidence" value="ECO:0007669"/>
    <property type="project" value="InterPro"/>
</dbReference>
<feature type="transmembrane region" description="Helical" evidence="2">
    <location>
        <begin position="34"/>
        <end position="54"/>
    </location>
</feature>
<sequence>MNVMPILDVGPNLDDPSSRGGRTYDQRAENRAKIWLTLAMWGSTFVAFTLLSLLGSDRAPGPAAAMRAAVMLLGIGFCYALHRLLQSMRSRRFSTRAATLIIAAPVVAEIFAWINYFGFAWLSGAPLAFVVEDWNAAIRQLLLYTWFFIAWSGLYLAIEYSFLARGEQQRAAELQIHAHRAKLRALSNQLNPHFLFNSLNSISALVLEGKREDGDKALGLLSSYFRQTLSLDPIADLPLWRELDFHRTYLAVEQLRYPDMQVQIDLPDSLRDAAVPALILQPIIENAIKHGVARSKPPTVVRVVAGADAGRLVLRVENKGATEARAPRGEGHGIGLDNIRGRLRERFGSEQELATITKEDGFEVKLSFPLTFL</sequence>
<dbReference type="InterPro" id="IPR050640">
    <property type="entry name" value="Bact_2-comp_sensor_kinase"/>
</dbReference>
<dbReference type="SUPFAM" id="SSF55874">
    <property type="entry name" value="ATPase domain of HSP90 chaperone/DNA topoisomerase II/histidine kinase"/>
    <property type="match status" value="1"/>
</dbReference>
<dbReference type="PANTHER" id="PTHR34220:SF7">
    <property type="entry name" value="SENSOR HISTIDINE KINASE YPDA"/>
    <property type="match status" value="1"/>
</dbReference>
<dbReference type="Gene3D" id="3.30.565.10">
    <property type="entry name" value="Histidine kinase-like ATPase, C-terminal domain"/>
    <property type="match status" value="1"/>
</dbReference>
<evidence type="ECO:0000256" key="2">
    <source>
        <dbReference type="SAM" id="Phobius"/>
    </source>
</evidence>
<feature type="transmembrane region" description="Helical" evidence="2">
    <location>
        <begin position="97"/>
        <end position="121"/>
    </location>
</feature>
<evidence type="ECO:0000313" key="5">
    <source>
        <dbReference type="Proteomes" id="UP000285092"/>
    </source>
</evidence>
<comment type="caution">
    <text evidence="4">The sequence shown here is derived from an EMBL/GenBank/DDBJ whole genome shotgun (WGS) entry which is preliminary data.</text>
</comment>
<accession>A0A418NK71</accession>
<dbReference type="OrthoDB" id="2514702at2"/>
<reference evidence="4 5" key="1">
    <citation type="submission" date="2018-08" db="EMBL/GenBank/DDBJ databases">
        <title>Altererythrobacter sp.Ery1 and Ery12, the genome sequencing of novel strains in genus Alterythrobacter.</title>
        <authorList>
            <person name="Cheng H."/>
            <person name="Wu Y.-H."/>
            <person name="Fang C."/>
            <person name="Xu X.-W."/>
        </authorList>
    </citation>
    <scope>NUCLEOTIDE SEQUENCE [LARGE SCALE GENOMIC DNA]</scope>
    <source>
        <strain evidence="4 5">Ery1</strain>
    </source>
</reference>
<gene>
    <name evidence="4" type="ORF">D2V04_06980</name>
</gene>
<dbReference type="InterPro" id="IPR036890">
    <property type="entry name" value="HATPase_C_sf"/>
</dbReference>
<organism evidence="4 5">
    <name type="scientific">Pelagerythrobacter aerophilus</name>
    <dbReference type="NCBI Taxonomy" id="2306995"/>
    <lineage>
        <taxon>Bacteria</taxon>
        <taxon>Pseudomonadati</taxon>
        <taxon>Pseudomonadota</taxon>
        <taxon>Alphaproteobacteria</taxon>
        <taxon>Sphingomonadales</taxon>
        <taxon>Erythrobacteraceae</taxon>
        <taxon>Pelagerythrobacter</taxon>
    </lineage>
</organism>
<dbReference type="AlphaFoldDB" id="A0A418NK71"/>
<dbReference type="Proteomes" id="UP000285092">
    <property type="component" value="Unassembled WGS sequence"/>
</dbReference>
<dbReference type="EMBL" id="QXFK01000014">
    <property type="protein sequence ID" value="RIV79695.1"/>
    <property type="molecule type" value="Genomic_DNA"/>
</dbReference>
<feature type="domain" description="Signal transduction histidine kinase internal region" evidence="3">
    <location>
        <begin position="181"/>
        <end position="259"/>
    </location>
</feature>
<evidence type="ECO:0000259" key="3">
    <source>
        <dbReference type="Pfam" id="PF06580"/>
    </source>
</evidence>
<feature type="transmembrane region" description="Helical" evidence="2">
    <location>
        <begin position="141"/>
        <end position="163"/>
    </location>
</feature>
<keyword evidence="2" id="KW-1133">Transmembrane helix</keyword>
<evidence type="ECO:0000313" key="4">
    <source>
        <dbReference type="EMBL" id="RIV79695.1"/>
    </source>
</evidence>
<dbReference type="GO" id="GO:0000155">
    <property type="term" value="F:phosphorelay sensor kinase activity"/>
    <property type="evidence" value="ECO:0007669"/>
    <property type="project" value="InterPro"/>
</dbReference>
<keyword evidence="2" id="KW-0472">Membrane</keyword>
<dbReference type="InterPro" id="IPR010559">
    <property type="entry name" value="Sig_transdc_His_kin_internal"/>
</dbReference>
<dbReference type="PANTHER" id="PTHR34220">
    <property type="entry name" value="SENSOR HISTIDINE KINASE YPDA"/>
    <property type="match status" value="1"/>
</dbReference>
<proteinExistence type="predicted"/>
<feature type="transmembrane region" description="Helical" evidence="2">
    <location>
        <begin position="66"/>
        <end position="85"/>
    </location>
</feature>
<keyword evidence="5" id="KW-1185">Reference proteome</keyword>
<dbReference type="Pfam" id="PF06580">
    <property type="entry name" value="His_kinase"/>
    <property type="match status" value="1"/>
</dbReference>
<protein>
    <recommendedName>
        <fullName evidence="3">Signal transduction histidine kinase internal region domain-containing protein</fullName>
    </recommendedName>
</protein>
<keyword evidence="2" id="KW-0812">Transmembrane</keyword>
<feature type="region of interest" description="Disordered" evidence="1">
    <location>
        <begin position="1"/>
        <end position="23"/>
    </location>
</feature>
<name>A0A418NK71_9SPHN</name>